<dbReference type="PANTHER" id="PTHR43819">
    <property type="entry name" value="ARCHAEAL-TYPE GLUTAMATE SYNTHASE [NADPH]"/>
    <property type="match status" value="1"/>
</dbReference>
<feature type="transmembrane region" description="Helical" evidence="2">
    <location>
        <begin position="104"/>
        <end position="121"/>
    </location>
</feature>
<organism evidence="4">
    <name type="scientific">Ditylum brightwellii</name>
    <dbReference type="NCBI Taxonomy" id="49249"/>
    <lineage>
        <taxon>Eukaryota</taxon>
        <taxon>Sar</taxon>
        <taxon>Stramenopiles</taxon>
        <taxon>Ochrophyta</taxon>
        <taxon>Bacillariophyta</taxon>
        <taxon>Mediophyceae</taxon>
        <taxon>Lithodesmiophycidae</taxon>
        <taxon>Lithodesmiales</taxon>
        <taxon>Lithodesmiaceae</taxon>
        <taxon>Ditylum</taxon>
    </lineage>
</organism>
<evidence type="ECO:0000256" key="1">
    <source>
        <dbReference type="ARBA" id="ARBA00009716"/>
    </source>
</evidence>
<keyword evidence="2" id="KW-1133">Transmembrane helix</keyword>
<keyword evidence="2" id="KW-0812">Transmembrane</keyword>
<dbReference type="InterPro" id="IPR013785">
    <property type="entry name" value="Aldolase_TIM"/>
</dbReference>
<proteinExistence type="inferred from homology"/>
<name>A0A6U3SLX2_9STRA</name>
<keyword evidence="2" id="KW-0472">Membrane</keyword>
<evidence type="ECO:0000256" key="2">
    <source>
        <dbReference type="SAM" id="Phobius"/>
    </source>
</evidence>
<dbReference type="GO" id="GO:0015930">
    <property type="term" value="F:glutamate synthase activity"/>
    <property type="evidence" value="ECO:0007669"/>
    <property type="project" value="InterPro"/>
</dbReference>
<dbReference type="InterPro" id="IPR002932">
    <property type="entry name" value="Glu_synthdom"/>
</dbReference>
<gene>
    <name evidence="4" type="ORF">DBRI1063_LOCUS22099</name>
</gene>
<dbReference type="CDD" id="cd02808">
    <property type="entry name" value="GltS_FMN"/>
    <property type="match status" value="1"/>
</dbReference>
<dbReference type="SUPFAM" id="SSF51395">
    <property type="entry name" value="FMN-linked oxidoreductases"/>
    <property type="match status" value="1"/>
</dbReference>
<dbReference type="GO" id="GO:0006537">
    <property type="term" value="P:glutamate biosynthetic process"/>
    <property type="evidence" value="ECO:0007669"/>
    <property type="project" value="InterPro"/>
</dbReference>
<dbReference type="Gene3D" id="3.20.20.70">
    <property type="entry name" value="Aldolase class I"/>
    <property type="match status" value="1"/>
</dbReference>
<feature type="domain" description="Glutamate synthase" evidence="3">
    <location>
        <begin position="253"/>
        <end position="577"/>
    </location>
</feature>
<protein>
    <recommendedName>
        <fullName evidence="3">Glutamate synthase domain-containing protein</fullName>
    </recommendedName>
</protein>
<sequence length="654" mass="71632">MMRCRIPIYSARSKFSHNRRLNRSASLCVPQSFDRVWNVGSQTRSASNSADDQISETDRMKNALELARLHEEYKKDNWSGGTSSRDSGMPDFLHMWDRSKFQQVGYGLITTTLASFPLFYLHDVTAVLPFLLTIGTGAYWKVGLADMKSKQALRKNFPVLIYFRYILENIRPEIRQYLIEGEQEAEPFSRSMRNVVYRRAKGADPTACLGTRVNVYEEGYEWINHSMFPVPHDEVEDRVTIGGPHCKRPYSASLLNISAMSYGALSGNAIHALSKGASLGQFYHNTGEGGISTFHLKGGANLCWNIGTGYFACGKNSGPNGARKFDPEQFQTTASLEAVKMIEIKLSQGAKPAHGGILPAAKITPLIAEARGLGSPPYQDCNSPPRHSAFSTPEELMLFVGKLREMSDGKPVGFKFCVGDPAEFAALCHAMIDTGITPDFITVDGSEGGTGAAPPEFQDAVGMPLQEGLVLVDGMLIGANLRDKITIIASGKVYNGFSLVRTLALGADICNAARSMMFALGCIQALRCNSNDCPTGITTQKPELSSSLDVDHKSLRVYNFQKATVHAAKELLGAAGLRSGQDVTPSHIFYRVEGRSVRLMEDGKSTSYFHRPKAGSLLTDEGISAQRSPQLGRWWVEGGKKYNSTKRGDGYLAL</sequence>
<dbReference type="PANTHER" id="PTHR43819:SF1">
    <property type="entry name" value="ARCHAEAL-TYPE GLUTAMATE SYNTHASE [NADPH]"/>
    <property type="match status" value="1"/>
</dbReference>
<dbReference type="EMBL" id="HBGN01034329">
    <property type="protein sequence ID" value="CAD9351738.1"/>
    <property type="molecule type" value="Transcribed_RNA"/>
</dbReference>
<evidence type="ECO:0000313" key="4">
    <source>
        <dbReference type="EMBL" id="CAD9351738.1"/>
    </source>
</evidence>
<accession>A0A6U3SLX2</accession>
<dbReference type="AlphaFoldDB" id="A0A6U3SLX2"/>
<evidence type="ECO:0000259" key="3">
    <source>
        <dbReference type="Pfam" id="PF01645"/>
    </source>
</evidence>
<dbReference type="Pfam" id="PF01645">
    <property type="entry name" value="Glu_synthase"/>
    <property type="match status" value="1"/>
</dbReference>
<reference evidence="4" key="1">
    <citation type="submission" date="2021-01" db="EMBL/GenBank/DDBJ databases">
        <authorList>
            <person name="Corre E."/>
            <person name="Pelletier E."/>
            <person name="Niang G."/>
            <person name="Scheremetjew M."/>
            <person name="Finn R."/>
            <person name="Kale V."/>
            <person name="Holt S."/>
            <person name="Cochrane G."/>
            <person name="Meng A."/>
            <person name="Brown T."/>
            <person name="Cohen L."/>
        </authorList>
    </citation>
    <scope>NUCLEOTIDE SEQUENCE</scope>
    <source>
        <strain evidence="4">Pop2</strain>
    </source>
</reference>
<comment type="similarity">
    <text evidence="1">Belongs to the glutamate synthase family.</text>
</comment>